<dbReference type="EMBL" id="QNRE01000002">
    <property type="protein sequence ID" value="RBO94204.1"/>
    <property type="molecule type" value="Genomic_DNA"/>
</dbReference>
<dbReference type="RefSeq" id="WP_067514540.1">
    <property type="nucleotide sequence ID" value="NZ_CP107943.1"/>
</dbReference>
<protein>
    <submittedName>
        <fullName evidence="2">Uncharacterized protein</fullName>
    </submittedName>
</protein>
<name>A0A366DY54_9NOCA</name>
<dbReference type="Proteomes" id="UP000252586">
    <property type="component" value="Unassembled WGS sequence"/>
</dbReference>
<organism evidence="2 3">
    <name type="scientific">Nocardia puris</name>
    <dbReference type="NCBI Taxonomy" id="208602"/>
    <lineage>
        <taxon>Bacteria</taxon>
        <taxon>Bacillati</taxon>
        <taxon>Actinomycetota</taxon>
        <taxon>Actinomycetes</taxon>
        <taxon>Mycobacteriales</taxon>
        <taxon>Nocardiaceae</taxon>
        <taxon>Nocardia</taxon>
    </lineage>
</organism>
<proteinExistence type="predicted"/>
<reference evidence="2 3" key="1">
    <citation type="submission" date="2018-06" db="EMBL/GenBank/DDBJ databases">
        <title>Genomic Encyclopedia of Type Strains, Phase IV (KMG-IV): sequencing the most valuable type-strain genomes for metagenomic binning, comparative biology and taxonomic classification.</title>
        <authorList>
            <person name="Goeker M."/>
        </authorList>
    </citation>
    <scope>NUCLEOTIDE SEQUENCE [LARGE SCALE GENOMIC DNA]</scope>
    <source>
        <strain evidence="2 3">DSM 44599</strain>
    </source>
</reference>
<accession>A0A366DY54</accession>
<dbReference type="OrthoDB" id="4546481at2"/>
<comment type="caution">
    <text evidence="2">The sequence shown here is derived from an EMBL/GenBank/DDBJ whole genome shotgun (WGS) entry which is preliminary data.</text>
</comment>
<feature type="region of interest" description="Disordered" evidence="1">
    <location>
        <begin position="152"/>
        <end position="173"/>
    </location>
</feature>
<evidence type="ECO:0000313" key="2">
    <source>
        <dbReference type="EMBL" id="RBO94204.1"/>
    </source>
</evidence>
<evidence type="ECO:0000313" key="3">
    <source>
        <dbReference type="Proteomes" id="UP000252586"/>
    </source>
</evidence>
<keyword evidence="3" id="KW-1185">Reference proteome</keyword>
<evidence type="ECO:0000256" key="1">
    <source>
        <dbReference type="SAM" id="MobiDB-lite"/>
    </source>
</evidence>
<gene>
    <name evidence="2" type="ORF">DFR74_102627</name>
</gene>
<dbReference type="AlphaFoldDB" id="A0A366DY54"/>
<sequence>MRTENINRKLKLHEERRATDRLPEQLQGFEIVEFVREDEFSPELLKSLAEFTGGAVAPHSRIYRNAQAHRIDEWVLALLTRARIGERLYLRTGLEYFPWVDCRVVDHRWLESLRRVFGPDQAFIAHDKYSAAATVGAQYEVLGYVAPEDLAHAPLPDPEPAGSDAPTSLLPALGDMVAPDAETELIRRIEPLPAGDDPT</sequence>